<dbReference type="GO" id="GO:0005634">
    <property type="term" value="C:nucleus"/>
    <property type="evidence" value="ECO:0007669"/>
    <property type="project" value="InterPro"/>
</dbReference>
<dbReference type="PROSITE" id="PS50867">
    <property type="entry name" value="PRE_SET"/>
    <property type="match status" value="1"/>
</dbReference>
<evidence type="ECO:0000313" key="10">
    <source>
        <dbReference type="EMBL" id="KAJ7661256.1"/>
    </source>
</evidence>
<keyword evidence="5" id="KW-0949">S-adenosyl-L-methionine</keyword>
<feature type="domain" description="Pre-SET" evidence="9">
    <location>
        <begin position="103"/>
        <end position="173"/>
    </location>
</feature>
<accession>A0AAD7CSU9</accession>
<dbReference type="SMART" id="SM00317">
    <property type="entry name" value="SET"/>
    <property type="match status" value="1"/>
</dbReference>
<sequence length="352" mass="39849">MTWDSYRRDLSNFQLPVYYAKDLVSLLHDYINASDEYFRGSLNMRRVFESAIRENTGEDEPDAPWIDVINDVDDEATPPWEFYYTNKIWLGEGISPPDVTKLVGCDCRGKCDPKSTTCACVLRQNPYVEKVFGPGFAYDSKGRLRTPKAPIFECNAMCSCDDDECKNRVVQHGRKCSVSIKKTPDKGWGVFASKKILKGTFIGVYSGEFLKDDVSERRGLVYDKSGRTYLLDITYYYLAETQYVVDAYHVGNNNSCDPNCRVNPCYINEPDLEKPLLTLWARRDIAIGEELCFSYQGHDPDDADQNEDNEAAHTIVNICRCGAATCTGTRIPLRSSSGAGWLMLRPIGFMFS</sequence>
<name>A0AAD7CSU9_MYCRO</name>
<dbReference type="GO" id="GO:0032259">
    <property type="term" value="P:methylation"/>
    <property type="evidence" value="ECO:0007669"/>
    <property type="project" value="UniProtKB-KW"/>
</dbReference>
<gene>
    <name evidence="10" type="ORF">B0H17DRAFT_953645</name>
</gene>
<evidence type="ECO:0000256" key="1">
    <source>
        <dbReference type="ARBA" id="ARBA00004286"/>
    </source>
</evidence>
<feature type="domain" description="SET" evidence="8">
    <location>
        <begin position="176"/>
        <end position="296"/>
    </location>
</feature>
<evidence type="ECO:0000256" key="5">
    <source>
        <dbReference type="ARBA" id="ARBA00022691"/>
    </source>
</evidence>
<dbReference type="InterPro" id="IPR001214">
    <property type="entry name" value="SET_dom"/>
</dbReference>
<evidence type="ECO:0000256" key="3">
    <source>
        <dbReference type="ARBA" id="ARBA00022603"/>
    </source>
</evidence>
<dbReference type="InterPro" id="IPR046341">
    <property type="entry name" value="SET_dom_sf"/>
</dbReference>
<evidence type="ECO:0000313" key="11">
    <source>
        <dbReference type="Proteomes" id="UP001221757"/>
    </source>
</evidence>
<dbReference type="GO" id="GO:0046974">
    <property type="term" value="F:histone H3K9 methyltransferase activity"/>
    <property type="evidence" value="ECO:0007669"/>
    <property type="project" value="TreeGrafter"/>
</dbReference>
<dbReference type="EMBL" id="JARKIE010000250">
    <property type="protein sequence ID" value="KAJ7661256.1"/>
    <property type="molecule type" value="Genomic_DNA"/>
</dbReference>
<evidence type="ECO:0000256" key="6">
    <source>
        <dbReference type="ARBA" id="ARBA00022723"/>
    </source>
</evidence>
<evidence type="ECO:0000259" key="9">
    <source>
        <dbReference type="PROSITE" id="PS50867"/>
    </source>
</evidence>
<dbReference type="SMART" id="SM00468">
    <property type="entry name" value="PreSET"/>
    <property type="match status" value="1"/>
</dbReference>
<evidence type="ECO:0000256" key="7">
    <source>
        <dbReference type="ARBA" id="ARBA00022833"/>
    </source>
</evidence>
<protein>
    <recommendedName>
        <fullName evidence="12">SET domain-containing protein</fullName>
    </recommendedName>
</protein>
<dbReference type="Pfam" id="PF00856">
    <property type="entry name" value="SET"/>
    <property type="match status" value="1"/>
</dbReference>
<dbReference type="InterPro" id="IPR007728">
    <property type="entry name" value="Pre-SET_dom"/>
</dbReference>
<dbReference type="Proteomes" id="UP001221757">
    <property type="component" value="Unassembled WGS sequence"/>
</dbReference>
<evidence type="ECO:0000256" key="2">
    <source>
        <dbReference type="ARBA" id="ARBA00022454"/>
    </source>
</evidence>
<evidence type="ECO:0000259" key="8">
    <source>
        <dbReference type="PROSITE" id="PS50280"/>
    </source>
</evidence>
<keyword evidence="7" id="KW-0862">Zinc</keyword>
<proteinExistence type="predicted"/>
<dbReference type="GO" id="GO:0008270">
    <property type="term" value="F:zinc ion binding"/>
    <property type="evidence" value="ECO:0007669"/>
    <property type="project" value="InterPro"/>
</dbReference>
<comment type="caution">
    <text evidence="10">The sequence shown here is derived from an EMBL/GenBank/DDBJ whole genome shotgun (WGS) entry which is preliminary data.</text>
</comment>
<dbReference type="GO" id="GO:0005694">
    <property type="term" value="C:chromosome"/>
    <property type="evidence" value="ECO:0007669"/>
    <property type="project" value="UniProtKB-SubCell"/>
</dbReference>
<dbReference type="InterPro" id="IPR050973">
    <property type="entry name" value="H3K9_Histone-Lys_N-MTase"/>
</dbReference>
<keyword evidence="3" id="KW-0489">Methyltransferase</keyword>
<dbReference type="Pfam" id="PF05033">
    <property type="entry name" value="Pre-SET"/>
    <property type="match status" value="1"/>
</dbReference>
<dbReference type="PANTHER" id="PTHR46223:SF4">
    <property type="entry name" value="HISTONE-LYSINE N-METHYLTRANSFERASE-RELATED"/>
    <property type="match status" value="1"/>
</dbReference>
<reference evidence="10" key="1">
    <citation type="submission" date="2023-03" db="EMBL/GenBank/DDBJ databases">
        <title>Massive genome expansion in bonnet fungi (Mycena s.s.) driven by repeated elements and novel gene families across ecological guilds.</title>
        <authorList>
            <consortium name="Lawrence Berkeley National Laboratory"/>
            <person name="Harder C.B."/>
            <person name="Miyauchi S."/>
            <person name="Viragh M."/>
            <person name="Kuo A."/>
            <person name="Thoen E."/>
            <person name="Andreopoulos B."/>
            <person name="Lu D."/>
            <person name="Skrede I."/>
            <person name="Drula E."/>
            <person name="Henrissat B."/>
            <person name="Morin E."/>
            <person name="Kohler A."/>
            <person name="Barry K."/>
            <person name="LaButti K."/>
            <person name="Morin E."/>
            <person name="Salamov A."/>
            <person name="Lipzen A."/>
            <person name="Mereny Z."/>
            <person name="Hegedus B."/>
            <person name="Baldrian P."/>
            <person name="Stursova M."/>
            <person name="Weitz H."/>
            <person name="Taylor A."/>
            <person name="Grigoriev I.V."/>
            <person name="Nagy L.G."/>
            <person name="Martin F."/>
            <person name="Kauserud H."/>
        </authorList>
    </citation>
    <scope>NUCLEOTIDE SEQUENCE</scope>
    <source>
        <strain evidence="10">CBHHK067</strain>
    </source>
</reference>
<evidence type="ECO:0008006" key="12">
    <source>
        <dbReference type="Google" id="ProtNLM"/>
    </source>
</evidence>
<dbReference type="Gene3D" id="2.170.270.10">
    <property type="entry name" value="SET domain"/>
    <property type="match status" value="1"/>
</dbReference>
<evidence type="ECO:0000256" key="4">
    <source>
        <dbReference type="ARBA" id="ARBA00022679"/>
    </source>
</evidence>
<dbReference type="AlphaFoldDB" id="A0AAD7CSU9"/>
<dbReference type="SUPFAM" id="SSF82199">
    <property type="entry name" value="SET domain"/>
    <property type="match status" value="1"/>
</dbReference>
<dbReference type="PROSITE" id="PS50280">
    <property type="entry name" value="SET"/>
    <property type="match status" value="1"/>
</dbReference>
<keyword evidence="4" id="KW-0808">Transferase</keyword>
<dbReference type="PANTHER" id="PTHR46223">
    <property type="entry name" value="HISTONE-LYSINE N-METHYLTRANSFERASE SUV39H"/>
    <property type="match status" value="1"/>
</dbReference>
<keyword evidence="6" id="KW-0479">Metal-binding</keyword>
<keyword evidence="2" id="KW-0158">Chromosome</keyword>
<organism evidence="10 11">
    <name type="scientific">Mycena rosella</name>
    <name type="common">Pink bonnet</name>
    <name type="synonym">Agaricus rosellus</name>
    <dbReference type="NCBI Taxonomy" id="1033263"/>
    <lineage>
        <taxon>Eukaryota</taxon>
        <taxon>Fungi</taxon>
        <taxon>Dikarya</taxon>
        <taxon>Basidiomycota</taxon>
        <taxon>Agaricomycotina</taxon>
        <taxon>Agaricomycetes</taxon>
        <taxon>Agaricomycetidae</taxon>
        <taxon>Agaricales</taxon>
        <taxon>Marasmiineae</taxon>
        <taxon>Mycenaceae</taxon>
        <taxon>Mycena</taxon>
    </lineage>
</organism>
<comment type="subcellular location">
    <subcellularLocation>
        <location evidence="1">Chromosome</location>
    </subcellularLocation>
</comment>
<keyword evidence="11" id="KW-1185">Reference proteome</keyword>